<keyword evidence="3 6" id="KW-0812">Transmembrane</keyword>
<protein>
    <recommendedName>
        <fullName evidence="9">MFS domain-containing protein</fullName>
    </recommendedName>
</protein>
<evidence type="ECO:0000256" key="4">
    <source>
        <dbReference type="ARBA" id="ARBA00022989"/>
    </source>
</evidence>
<feature type="transmembrane region" description="Helical" evidence="6">
    <location>
        <begin position="43"/>
        <end position="62"/>
    </location>
</feature>
<evidence type="ECO:0000256" key="6">
    <source>
        <dbReference type="SAM" id="Phobius"/>
    </source>
</evidence>
<gene>
    <name evidence="7" type="ORF">GPUH_LOCUS26827</name>
</gene>
<reference evidence="7 8" key="1">
    <citation type="submission" date="2018-11" db="EMBL/GenBank/DDBJ databases">
        <authorList>
            <consortium name="Pathogen Informatics"/>
        </authorList>
    </citation>
    <scope>NUCLEOTIDE SEQUENCE [LARGE SCALE GENOMIC DNA]</scope>
</reference>
<dbReference type="InterPro" id="IPR051068">
    <property type="entry name" value="MFS_Domain-Containing_Protein"/>
</dbReference>
<organism evidence="7 8">
    <name type="scientific">Gongylonema pulchrum</name>
    <dbReference type="NCBI Taxonomy" id="637853"/>
    <lineage>
        <taxon>Eukaryota</taxon>
        <taxon>Metazoa</taxon>
        <taxon>Ecdysozoa</taxon>
        <taxon>Nematoda</taxon>
        <taxon>Chromadorea</taxon>
        <taxon>Rhabditida</taxon>
        <taxon>Spirurina</taxon>
        <taxon>Spiruromorpha</taxon>
        <taxon>Spiruroidea</taxon>
        <taxon>Gongylonematidae</taxon>
        <taxon>Gongylonema</taxon>
    </lineage>
</organism>
<evidence type="ECO:0000256" key="1">
    <source>
        <dbReference type="ARBA" id="ARBA00004127"/>
    </source>
</evidence>
<evidence type="ECO:0000313" key="7">
    <source>
        <dbReference type="EMBL" id="VDN49541.1"/>
    </source>
</evidence>
<dbReference type="GO" id="GO:0005765">
    <property type="term" value="C:lysosomal membrane"/>
    <property type="evidence" value="ECO:0007669"/>
    <property type="project" value="TreeGrafter"/>
</dbReference>
<comment type="subcellular location">
    <subcellularLocation>
        <location evidence="1">Endomembrane system</location>
        <topology evidence="1">Multi-pass membrane protein</topology>
    </subcellularLocation>
</comment>
<dbReference type="Proteomes" id="UP000271098">
    <property type="component" value="Unassembled WGS sequence"/>
</dbReference>
<dbReference type="OrthoDB" id="370281at2759"/>
<proteinExistence type="predicted"/>
<evidence type="ECO:0008006" key="9">
    <source>
        <dbReference type="Google" id="ProtNLM"/>
    </source>
</evidence>
<keyword evidence="5 6" id="KW-0472">Membrane</keyword>
<dbReference type="AlphaFoldDB" id="A0A3P7Q2H1"/>
<dbReference type="GO" id="GO:0012505">
    <property type="term" value="C:endomembrane system"/>
    <property type="evidence" value="ECO:0007669"/>
    <property type="project" value="UniProtKB-SubCell"/>
</dbReference>
<evidence type="ECO:0000256" key="2">
    <source>
        <dbReference type="ARBA" id="ARBA00022448"/>
    </source>
</evidence>
<evidence type="ECO:0000256" key="5">
    <source>
        <dbReference type="ARBA" id="ARBA00023136"/>
    </source>
</evidence>
<dbReference type="PANTHER" id="PTHR23510:SF3">
    <property type="entry name" value="MAJOR FACILITATOR SUPERFAMILY DOMAIN-CONTAINING PROTEIN 8"/>
    <property type="match status" value="1"/>
</dbReference>
<dbReference type="PANTHER" id="PTHR23510">
    <property type="entry name" value="INNER MEMBRANE TRANSPORT PROTEIN YAJR"/>
    <property type="match status" value="1"/>
</dbReference>
<keyword evidence="2" id="KW-0813">Transport</keyword>
<sequence length="87" mass="9438">MSIGIGSFVFGLSIGPALQALFTPLGRTGFHAGTVVFNMYTVPAFLMVIVSIASIILLYTVFKEQYSGILRSDKCGTIRHTYTFAIV</sequence>
<name>A0A3P7Q2H1_9BILA</name>
<evidence type="ECO:0000313" key="8">
    <source>
        <dbReference type="Proteomes" id="UP000271098"/>
    </source>
</evidence>
<keyword evidence="4 6" id="KW-1133">Transmembrane helix</keyword>
<dbReference type="EMBL" id="UYRT01114633">
    <property type="protein sequence ID" value="VDN49541.1"/>
    <property type="molecule type" value="Genomic_DNA"/>
</dbReference>
<keyword evidence="8" id="KW-1185">Reference proteome</keyword>
<evidence type="ECO:0000256" key="3">
    <source>
        <dbReference type="ARBA" id="ARBA00022692"/>
    </source>
</evidence>
<accession>A0A3P7Q2H1</accession>